<dbReference type="GO" id="GO:0006361">
    <property type="term" value="P:transcription initiation at RNA polymerase I promoter"/>
    <property type="evidence" value="ECO:0007669"/>
    <property type="project" value="InterPro"/>
</dbReference>
<dbReference type="GO" id="GO:0001042">
    <property type="term" value="F:RNA polymerase I core binding"/>
    <property type="evidence" value="ECO:0007669"/>
    <property type="project" value="TreeGrafter"/>
</dbReference>
<evidence type="ECO:0000313" key="3">
    <source>
        <dbReference type="Proteomes" id="UP001212841"/>
    </source>
</evidence>
<dbReference type="PANTHER" id="PTHR12790:SF0">
    <property type="entry name" value="RNA POLYMERASE I-SPECIFIC TRANSCRIPTION INITIATION FACTOR RRN3-RELATED"/>
    <property type="match status" value="1"/>
</dbReference>
<organism evidence="2 3">
    <name type="scientific">Rhizophlyctis rosea</name>
    <dbReference type="NCBI Taxonomy" id="64517"/>
    <lineage>
        <taxon>Eukaryota</taxon>
        <taxon>Fungi</taxon>
        <taxon>Fungi incertae sedis</taxon>
        <taxon>Chytridiomycota</taxon>
        <taxon>Chytridiomycota incertae sedis</taxon>
        <taxon>Chytridiomycetes</taxon>
        <taxon>Rhizophlyctidales</taxon>
        <taxon>Rhizophlyctidaceae</taxon>
        <taxon>Rhizophlyctis</taxon>
    </lineage>
</organism>
<dbReference type="PANTHER" id="PTHR12790">
    <property type="entry name" value="TRANSCRIPTION INITIATION FACTOR IA RRN3"/>
    <property type="match status" value="1"/>
</dbReference>
<dbReference type="AlphaFoldDB" id="A0AAD5S9J2"/>
<dbReference type="GO" id="GO:0001181">
    <property type="term" value="F:RNA polymerase I general transcription initiation factor activity"/>
    <property type="evidence" value="ECO:0007669"/>
    <property type="project" value="InterPro"/>
</dbReference>
<name>A0AAD5S9J2_9FUNG</name>
<reference evidence="2" key="1">
    <citation type="submission" date="2020-05" db="EMBL/GenBank/DDBJ databases">
        <title>Phylogenomic resolution of chytrid fungi.</title>
        <authorList>
            <person name="Stajich J.E."/>
            <person name="Amses K."/>
            <person name="Simmons R."/>
            <person name="Seto K."/>
            <person name="Myers J."/>
            <person name="Bonds A."/>
            <person name="Quandt C.A."/>
            <person name="Barry K."/>
            <person name="Liu P."/>
            <person name="Grigoriev I."/>
            <person name="Longcore J.E."/>
            <person name="James T.Y."/>
        </authorList>
    </citation>
    <scope>NUCLEOTIDE SEQUENCE</scope>
    <source>
        <strain evidence="2">JEL0318</strain>
    </source>
</reference>
<feature type="non-terminal residue" evidence="2">
    <location>
        <position position="283"/>
    </location>
</feature>
<dbReference type="InterPro" id="IPR007991">
    <property type="entry name" value="RNA_pol_I_trans_ini_fac_RRN3"/>
</dbReference>
<evidence type="ECO:0000256" key="1">
    <source>
        <dbReference type="ARBA" id="ARBA00010098"/>
    </source>
</evidence>
<proteinExistence type="inferred from homology"/>
<dbReference type="Pfam" id="PF05327">
    <property type="entry name" value="RRN3"/>
    <property type="match status" value="1"/>
</dbReference>
<dbReference type="EMBL" id="JADGJD010000565">
    <property type="protein sequence ID" value="KAJ3050010.1"/>
    <property type="molecule type" value="Genomic_DNA"/>
</dbReference>
<comment type="similarity">
    <text evidence="1">Belongs to the RRN3 family.</text>
</comment>
<dbReference type="Proteomes" id="UP001212841">
    <property type="component" value="Unassembled WGS sequence"/>
</dbReference>
<gene>
    <name evidence="2" type="ORF">HK097_009009</name>
</gene>
<keyword evidence="3" id="KW-1185">Reference proteome</keyword>
<evidence type="ECO:0000313" key="2">
    <source>
        <dbReference type="EMBL" id="KAJ3050010.1"/>
    </source>
</evidence>
<sequence length="283" mass="32455">MLKGILRLIPSGPSFMLPLLTENFPHKREDLTVHIHYVRNIFQIIEYAPVLRNKILALVIDRVMHIDVDIQSELEDLTDEEWDQVIRAITKADTSIDPQIPRHTLPSHTTLFDQNGRPILASSSDDSDDDIDFNDSDSEDGASVIEIKCIEVVEKLDGVLRFVFQYLKEFGRGKEEEELADVFWVMLDIFDRSVLTTHRMRCAQFLWFYVASLHPTFPDQFVAFLVERVIDTTRPDIIRISAAAYLGSFLARAKFIQMPTVRQAVEVLTSVAKDIAEGSERDF</sequence>
<dbReference type="GO" id="GO:0005634">
    <property type="term" value="C:nucleus"/>
    <property type="evidence" value="ECO:0007669"/>
    <property type="project" value="TreeGrafter"/>
</dbReference>
<accession>A0AAD5S9J2</accession>
<comment type="caution">
    <text evidence="2">The sequence shown here is derived from an EMBL/GenBank/DDBJ whole genome shotgun (WGS) entry which is preliminary data.</text>
</comment>
<protein>
    <submittedName>
        <fullName evidence="2">Uncharacterized protein</fullName>
    </submittedName>
</protein>